<dbReference type="Proteomes" id="UP001642409">
    <property type="component" value="Unassembled WGS sequence"/>
</dbReference>
<dbReference type="EMBL" id="CAXDID020000010">
    <property type="protein sequence ID" value="CAL5978951.1"/>
    <property type="molecule type" value="Genomic_DNA"/>
</dbReference>
<sequence>MLKYHQLENGHILQLIKLNLTENRILSSDMTNELVRQYFLLNSFTPLLMHSVTNCKFDVDFRDMVLRVQQQVNVHCCMNQFVSWKSIFQTPLMQQIYQLQILLSMCSMI</sequence>
<evidence type="ECO:0000313" key="3">
    <source>
        <dbReference type="EMBL" id="CAL5978948.1"/>
    </source>
</evidence>
<reference evidence="2" key="1">
    <citation type="submission" date="2023-06" db="EMBL/GenBank/DDBJ databases">
        <authorList>
            <person name="Kurt Z."/>
        </authorList>
    </citation>
    <scope>NUCLEOTIDE SEQUENCE</scope>
</reference>
<comment type="caution">
    <text evidence="2">The sequence shown here is derived from an EMBL/GenBank/DDBJ whole genome shotgun (WGS) entry which is preliminary data.</text>
</comment>
<evidence type="ECO:0000313" key="4">
    <source>
        <dbReference type="EMBL" id="CAL5978951.1"/>
    </source>
</evidence>
<dbReference type="EMBL" id="CATOUU010000865">
    <property type="protein sequence ID" value="CAI9955265.1"/>
    <property type="molecule type" value="Genomic_DNA"/>
</dbReference>
<keyword evidence="6" id="KW-1185">Reference proteome</keyword>
<dbReference type="EMBL" id="CAXDID020000010">
    <property type="protein sequence ID" value="CAL5978948.1"/>
    <property type="molecule type" value="Genomic_DNA"/>
</dbReference>
<evidence type="ECO:0000313" key="6">
    <source>
        <dbReference type="Proteomes" id="UP001642409"/>
    </source>
</evidence>
<protein>
    <submittedName>
        <fullName evidence="3">Hypothetical_protein</fullName>
    </submittedName>
</protein>
<reference evidence="3 6" key="2">
    <citation type="submission" date="2024-07" db="EMBL/GenBank/DDBJ databases">
        <authorList>
            <person name="Akdeniz Z."/>
        </authorList>
    </citation>
    <scope>NUCLEOTIDE SEQUENCE [LARGE SCALE GENOMIC DNA]</scope>
</reference>
<name>A0AA86QC49_9EUKA</name>
<gene>
    <name evidence="5" type="ORF">HINF_LOCUS36577</name>
    <name evidence="1" type="ORF">HINF_LOCUS42910</name>
    <name evidence="2" type="ORF">HINF_LOCUS42913</name>
    <name evidence="3" type="ORF">HINF_LOCUS5095</name>
    <name evidence="4" type="ORF">HINF_LOCUS5098</name>
</gene>
<proteinExistence type="predicted"/>
<evidence type="ECO:0000313" key="5">
    <source>
        <dbReference type="EMBL" id="CAL6036778.1"/>
    </source>
</evidence>
<dbReference type="EMBL" id="CATOUU010000865">
    <property type="protein sequence ID" value="CAI9955268.1"/>
    <property type="molecule type" value="Genomic_DNA"/>
</dbReference>
<dbReference type="AlphaFoldDB" id="A0AA86QC49"/>
<evidence type="ECO:0000313" key="1">
    <source>
        <dbReference type="EMBL" id="CAI9955265.1"/>
    </source>
</evidence>
<dbReference type="EMBL" id="CAXDID020000134">
    <property type="protein sequence ID" value="CAL6036778.1"/>
    <property type="molecule type" value="Genomic_DNA"/>
</dbReference>
<organism evidence="2">
    <name type="scientific">Hexamita inflata</name>
    <dbReference type="NCBI Taxonomy" id="28002"/>
    <lineage>
        <taxon>Eukaryota</taxon>
        <taxon>Metamonada</taxon>
        <taxon>Diplomonadida</taxon>
        <taxon>Hexamitidae</taxon>
        <taxon>Hexamitinae</taxon>
        <taxon>Hexamita</taxon>
    </lineage>
</organism>
<accession>A0AA86QC49</accession>
<evidence type="ECO:0000313" key="2">
    <source>
        <dbReference type="EMBL" id="CAI9955268.1"/>
    </source>
</evidence>